<feature type="region of interest" description="Disordered" evidence="1">
    <location>
        <begin position="13"/>
        <end position="50"/>
    </location>
</feature>
<feature type="compositionally biased region" description="Basic and acidic residues" evidence="1">
    <location>
        <begin position="23"/>
        <end position="33"/>
    </location>
</feature>
<gene>
    <name evidence="2" type="ORF">TCIL3000_8_3440</name>
</gene>
<dbReference type="AlphaFoldDB" id="G0URW3"/>
<organism evidence="2">
    <name type="scientific">Trypanosoma congolense (strain IL3000)</name>
    <dbReference type="NCBI Taxonomy" id="1068625"/>
    <lineage>
        <taxon>Eukaryota</taxon>
        <taxon>Discoba</taxon>
        <taxon>Euglenozoa</taxon>
        <taxon>Kinetoplastea</taxon>
        <taxon>Metakinetoplastina</taxon>
        <taxon>Trypanosomatida</taxon>
        <taxon>Trypanosomatidae</taxon>
        <taxon>Trypanosoma</taxon>
        <taxon>Nannomonas</taxon>
    </lineage>
</organism>
<proteinExistence type="predicted"/>
<name>G0URW3_TRYCI</name>
<reference evidence="2" key="1">
    <citation type="journal article" date="2012" name="Proc. Natl. Acad. Sci. U.S.A.">
        <title>Antigenic diversity is generated by distinct evolutionary mechanisms in African trypanosome species.</title>
        <authorList>
            <person name="Jackson A.P."/>
            <person name="Berry A."/>
            <person name="Aslett M."/>
            <person name="Allison H.C."/>
            <person name="Burton P."/>
            <person name="Vavrova-Anderson J."/>
            <person name="Brown R."/>
            <person name="Browne H."/>
            <person name="Corton N."/>
            <person name="Hauser H."/>
            <person name="Gamble J."/>
            <person name="Gilderthorp R."/>
            <person name="Marcello L."/>
            <person name="McQuillan J."/>
            <person name="Otto T.D."/>
            <person name="Quail M.A."/>
            <person name="Sanders M.J."/>
            <person name="van Tonder A."/>
            <person name="Ginger M.L."/>
            <person name="Field M.C."/>
            <person name="Barry J.D."/>
            <person name="Hertz-Fowler C."/>
            <person name="Berriman M."/>
        </authorList>
    </citation>
    <scope>NUCLEOTIDE SEQUENCE</scope>
    <source>
        <strain evidence="2">IL3000</strain>
    </source>
</reference>
<feature type="compositionally biased region" description="Basic and acidic residues" evidence="1">
    <location>
        <begin position="86"/>
        <end position="104"/>
    </location>
</feature>
<sequence length="104" mass="11806">MPPHIICAMRCCPNPNSIAHGGKPREKKEEEHSGTWGTRNSSPKQQHNGRRALRLEGTSFSQITNFVHAGKKGIRNRRVVLAPHSTVEKNHVPEIRRKQKRGEK</sequence>
<feature type="region of interest" description="Disordered" evidence="1">
    <location>
        <begin position="85"/>
        <end position="104"/>
    </location>
</feature>
<evidence type="ECO:0000256" key="1">
    <source>
        <dbReference type="SAM" id="MobiDB-lite"/>
    </source>
</evidence>
<evidence type="ECO:0000313" key="2">
    <source>
        <dbReference type="EMBL" id="CCC92125.1"/>
    </source>
</evidence>
<protein>
    <submittedName>
        <fullName evidence="2">Uncharacterized protein</fullName>
    </submittedName>
</protein>
<accession>G0URW3</accession>
<dbReference type="EMBL" id="HE575321">
    <property type="protein sequence ID" value="CCC92125.1"/>
    <property type="molecule type" value="Genomic_DNA"/>
</dbReference>
<feature type="compositionally biased region" description="Polar residues" evidence="1">
    <location>
        <begin position="35"/>
        <end position="46"/>
    </location>
</feature>